<evidence type="ECO:0000259" key="1">
    <source>
        <dbReference type="Pfam" id="PF01636"/>
    </source>
</evidence>
<dbReference type="RefSeq" id="WP_094093732.1">
    <property type="nucleotide sequence ID" value="NZ_BMHF01000001.1"/>
</dbReference>
<comment type="caution">
    <text evidence="2">The sequence shown here is derived from an EMBL/GenBank/DDBJ whole genome shotgun (WGS) entry which is preliminary data.</text>
</comment>
<name>A0ABQ1FLX9_9BACL</name>
<dbReference type="InterPro" id="IPR011009">
    <property type="entry name" value="Kinase-like_dom_sf"/>
</dbReference>
<accession>A0ABQ1FLX9</accession>
<dbReference type="EMBL" id="BMHF01000001">
    <property type="protein sequence ID" value="GGA19539.1"/>
    <property type="molecule type" value="Genomic_DNA"/>
</dbReference>
<dbReference type="Gene3D" id="3.90.1200.10">
    <property type="match status" value="1"/>
</dbReference>
<feature type="domain" description="Aminoglycoside phosphotransferase" evidence="1">
    <location>
        <begin position="113"/>
        <end position="165"/>
    </location>
</feature>
<reference evidence="3" key="1">
    <citation type="journal article" date="2019" name="Int. J. Syst. Evol. Microbiol.">
        <title>The Global Catalogue of Microorganisms (GCM) 10K type strain sequencing project: providing services to taxonomists for standard genome sequencing and annotation.</title>
        <authorList>
            <consortium name="The Broad Institute Genomics Platform"/>
            <consortium name="The Broad Institute Genome Sequencing Center for Infectious Disease"/>
            <person name="Wu L."/>
            <person name="Ma J."/>
        </authorList>
    </citation>
    <scope>NUCLEOTIDE SEQUENCE [LARGE SCALE GENOMIC DNA]</scope>
    <source>
        <strain evidence="3">CGMCC 1.15044</strain>
    </source>
</reference>
<dbReference type="Pfam" id="PF01636">
    <property type="entry name" value="APH"/>
    <property type="match status" value="1"/>
</dbReference>
<gene>
    <name evidence="2" type="ORF">GCM10010917_00200</name>
</gene>
<keyword evidence="3" id="KW-1185">Reference proteome</keyword>
<dbReference type="Proteomes" id="UP000609323">
    <property type="component" value="Unassembled WGS sequence"/>
</dbReference>
<protein>
    <submittedName>
        <fullName evidence="2">Phosphotransferase</fullName>
    </submittedName>
</protein>
<organism evidence="2 3">
    <name type="scientific">Paenibacillus physcomitrellae</name>
    <dbReference type="NCBI Taxonomy" id="1619311"/>
    <lineage>
        <taxon>Bacteria</taxon>
        <taxon>Bacillati</taxon>
        <taxon>Bacillota</taxon>
        <taxon>Bacilli</taxon>
        <taxon>Bacillales</taxon>
        <taxon>Paenibacillaceae</taxon>
        <taxon>Paenibacillus</taxon>
    </lineage>
</organism>
<dbReference type="InterPro" id="IPR002575">
    <property type="entry name" value="Aminoglycoside_PTrfase"/>
</dbReference>
<evidence type="ECO:0000313" key="2">
    <source>
        <dbReference type="EMBL" id="GGA19539.1"/>
    </source>
</evidence>
<proteinExistence type="predicted"/>
<dbReference type="SUPFAM" id="SSF56112">
    <property type="entry name" value="Protein kinase-like (PK-like)"/>
    <property type="match status" value="1"/>
</dbReference>
<sequence length="260" mass="29854">MNHKEELTGGRTGQIHKVEETVIRPANAWTPHVHKFLNFLHEEGAVFVPKAYGINDRQEEILSFMPGEVFHYPLPDPMLSDSMLVSAAWLLMKFHQSSERYISKLTNHEQWMLPAVLPIEVMCHGDFAPYNVTIVGDEASGIIDFDTLHPGPRMWDIGYAVYRWVPFHNPKSPGSSGNLKEQIRKTKLFLDTVGASPQDKKSFVAVLIKRLESLTEYMRKEARKGNPNFQQHIEEGHLQLYLDDIEYLKMNENEIIDGIL</sequence>
<evidence type="ECO:0000313" key="3">
    <source>
        <dbReference type="Proteomes" id="UP000609323"/>
    </source>
</evidence>